<evidence type="ECO:0000256" key="1">
    <source>
        <dbReference type="ARBA" id="ARBA00022737"/>
    </source>
</evidence>
<dbReference type="OrthoDB" id="442947at2759"/>
<feature type="domain" description="K Homology" evidence="4">
    <location>
        <begin position="148"/>
        <end position="225"/>
    </location>
</feature>
<gene>
    <name evidence="5" type="ORF">POTOM_046274</name>
</gene>
<evidence type="ECO:0000256" key="3">
    <source>
        <dbReference type="SAM" id="MobiDB-lite"/>
    </source>
</evidence>
<feature type="domain" description="K Homology" evidence="4">
    <location>
        <begin position="49"/>
        <end position="124"/>
    </location>
</feature>
<protein>
    <recommendedName>
        <fullName evidence="4">K Homology domain-containing protein</fullName>
    </recommendedName>
</protein>
<evidence type="ECO:0000259" key="4">
    <source>
        <dbReference type="SMART" id="SM00322"/>
    </source>
</evidence>
<reference evidence="5" key="1">
    <citation type="journal article" date="2020" name="bioRxiv">
        <title>Hybrid origin of Populus tomentosa Carr. identified through genome sequencing and phylogenomic analysis.</title>
        <authorList>
            <person name="An X."/>
            <person name="Gao K."/>
            <person name="Chen Z."/>
            <person name="Li J."/>
            <person name="Yang X."/>
            <person name="Yang X."/>
            <person name="Zhou J."/>
            <person name="Guo T."/>
            <person name="Zhao T."/>
            <person name="Huang S."/>
            <person name="Miao D."/>
            <person name="Khan W.U."/>
            <person name="Rao P."/>
            <person name="Ye M."/>
            <person name="Lei B."/>
            <person name="Liao W."/>
            <person name="Wang J."/>
            <person name="Ji L."/>
            <person name="Li Y."/>
            <person name="Guo B."/>
            <person name="Mustafa N.S."/>
            <person name="Li S."/>
            <person name="Yun Q."/>
            <person name="Keller S.R."/>
            <person name="Mao J."/>
            <person name="Zhang R."/>
            <person name="Strauss S.H."/>
        </authorList>
    </citation>
    <scope>NUCLEOTIDE SEQUENCE</scope>
    <source>
        <strain evidence="5">GM15</strain>
        <tissue evidence="5">Leaf</tissue>
    </source>
</reference>
<dbReference type="PROSITE" id="PS50084">
    <property type="entry name" value="KH_TYPE_1"/>
    <property type="match status" value="3"/>
</dbReference>
<dbReference type="CDD" id="cd00105">
    <property type="entry name" value="KH-I"/>
    <property type="match status" value="1"/>
</dbReference>
<keyword evidence="6" id="KW-1185">Reference proteome</keyword>
<dbReference type="InterPro" id="IPR004088">
    <property type="entry name" value="KH_dom_type_1"/>
</dbReference>
<dbReference type="AlphaFoldDB" id="A0A8X7YED6"/>
<dbReference type="GO" id="GO:0003723">
    <property type="term" value="F:RNA binding"/>
    <property type="evidence" value="ECO:0007669"/>
    <property type="project" value="UniProtKB-UniRule"/>
</dbReference>
<dbReference type="CDD" id="cd22460">
    <property type="entry name" value="KH-I_PEPPER_rpt2_like"/>
    <property type="match status" value="1"/>
</dbReference>
<keyword evidence="2" id="KW-0694">RNA-binding</keyword>
<evidence type="ECO:0000313" key="5">
    <source>
        <dbReference type="EMBL" id="KAG6749231.1"/>
    </source>
</evidence>
<dbReference type="Proteomes" id="UP000886885">
    <property type="component" value="Chromosome 14A"/>
</dbReference>
<dbReference type="EMBL" id="JAAWWB010000027">
    <property type="protein sequence ID" value="KAG6749231.1"/>
    <property type="molecule type" value="Genomic_DNA"/>
</dbReference>
<accession>A0A8X7YED6</accession>
<dbReference type="Pfam" id="PF00013">
    <property type="entry name" value="KH_1"/>
    <property type="match status" value="3"/>
</dbReference>
<keyword evidence="1" id="KW-0677">Repeat</keyword>
<name>A0A8X7YED6_POPTO</name>
<feature type="region of interest" description="Disordered" evidence="3">
    <location>
        <begin position="1"/>
        <end position="20"/>
    </location>
</feature>
<proteinExistence type="predicted"/>
<dbReference type="PANTHER" id="PTHR10288">
    <property type="entry name" value="KH DOMAIN CONTAINING RNA BINDING PROTEIN"/>
    <property type="match status" value="1"/>
</dbReference>
<comment type="caution">
    <text evidence="5">The sequence shown here is derived from an EMBL/GenBank/DDBJ whole genome shotgun (WGS) entry which is preliminary data.</text>
</comment>
<dbReference type="SMART" id="SM00322">
    <property type="entry name" value="KH"/>
    <property type="match status" value="3"/>
</dbReference>
<dbReference type="InterPro" id="IPR004087">
    <property type="entry name" value="KH_dom"/>
</dbReference>
<evidence type="ECO:0000256" key="2">
    <source>
        <dbReference type="PROSITE-ProRule" id="PRU00117"/>
    </source>
</evidence>
<evidence type="ECO:0000313" key="6">
    <source>
        <dbReference type="Proteomes" id="UP000886885"/>
    </source>
</evidence>
<sequence length="386" mass="41509">MAQPWELPLNPSPPGTELPKLNVLPMTAKRRRDDFEGGETSAAKRQARADVVFRIVVPSGKIGKVIGKQGHRIQKIREDTKATIKIADAVARHEERVIIISSKESENGATDAENALQRIAELILNEDDGGSGGGGVEIGKLVNAGHVAANTIRLLIAGSQAGSLIGMSGQNIVKLRNSSGAMITVLAPNQLPLCASAYESDRVVQISGDVPVVLKALEEIGCQLRTTNLAADYVTMEMMVPETMMGGLIGRSGSNISRIRVESGAVIKVHGGKGAQKHRHIQLAGSSQQVADMMKLEWPRSLSGSLVSTFVKVPGNCITAPCTLGASLMGHEHEPCSIKLVEQWRIAEWRGCNNEAMMPAPRCLMLNHLLRKLKQMGIKADAYSWI</sequence>
<feature type="domain" description="K Homology" evidence="4">
    <location>
        <begin position="232"/>
        <end position="302"/>
    </location>
</feature>
<organism evidence="5 6">
    <name type="scientific">Populus tomentosa</name>
    <name type="common">Chinese white poplar</name>
    <dbReference type="NCBI Taxonomy" id="118781"/>
    <lineage>
        <taxon>Eukaryota</taxon>
        <taxon>Viridiplantae</taxon>
        <taxon>Streptophyta</taxon>
        <taxon>Embryophyta</taxon>
        <taxon>Tracheophyta</taxon>
        <taxon>Spermatophyta</taxon>
        <taxon>Magnoliopsida</taxon>
        <taxon>eudicotyledons</taxon>
        <taxon>Gunneridae</taxon>
        <taxon>Pentapetalae</taxon>
        <taxon>rosids</taxon>
        <taxon>fabids</taxon>
        <taxon>Malpighiales</taxon>
        <taxon>Salicaceae</taxon>
        <taxon>Saliceae</taxon>
        <taxon>Populus</taxon>
    </lineage>
</organism>